<keyword evidence="8 9" id="KW-0998">Cell outer membrane</keyword>
<evidence type="ECO:0000256" key="7">
    <source>
        <dbReference type="ARBA" id="ARBA00023136"/>
    </source>
</evidence>
<dbReference type="AlphaFoldDB" id="A0A2Z6EU44"/>
<dbReference type="EMBL" id="AP018150">
    <property type="protein sequence ID" value="BBE08936.1"/>
    <property type="molecule type" value="Genomic_DNA"/>
</dbReference>
<evidence type="ECO:0000313" key="12">
    <source>
        <dbReference type="EMBL" id="BBE08936.1"/>
    </source>
</evidence>
<feature type="region of interest" description="Disordered" evidence="11">
    <location>
        <begin position="273"/>
        <end position="300"/>
    </location>
</feature>
<name>A0A2Z6EU44_9BURK</name>
<evidence type="ECO:0000256" key="8">
    <source>
        <dbReference type="ARBA" id="ARBA00023237"/>
    </source>
</evidence>
<dbReference type="PRINTS" id="PR01337">
    <property type="entry name" value="TYPE3OMGPROT"/>
</dbReference>
<gene>
    <name evidence="9" type="primary">sctC</name>
    <name evidence="12" type="ORF">MCB1EB_0775</name>
</gene>
<dbReference type="GO" id="GO:0030254">
    <property type="term" value="P:protein secretion by the type III secretion system"/>
    <property type="evidence" value="ECO:0007669"/>
    <property type="project" value="UniProtKB-UniRule"/>
</dbReference>
<evidence type="ECO:0000256" key="11">
    <source>
        <dbReference type="SAM" id="MobiDB-lite"/>
    </source>
</evidence>
<dbReference type="Gene3D" id="3.30.1370.120">
    <property type="match status" value="2"/>
</dbReference>
<dbReference type="InterPro" id="IPR005644">
    <property type="entry name" value="NolW-like"/>
</dbReference>
<dbReference type="RefSeq" id="WP_026920842.1">
    <property type="nucleotide sequence ID" value="NZ_AP018150.1"/>
</dbReference>
<reference evidence="12 13" key="1">
    <citation type="journal article" date="2018" name="Microbes Environ.">
        <title>Comparative Genomic Insights into Endofungal Lifestyles of Two Bacterial Endosymbionts, Mycoavidus cysteinexigens and Burkholderia rhizoxinica.</title>
        <authorList>
            <person name="Sharmin D."/>
            <person name="Guo Y."/>
            <person name="Nishizawa T."/>
            <person name="Ohshima S."/>
            <person name="Sato Y."/>
            <person name="Takashima Y."/>
            <person name="Narisawa K."/>
            <person name="Ohta H."/>
        </authorList>
    </citation>
    <scope>NUCLEOTIDE SEQUENCE [LARGE SCALE GENOMIC DNA]</scope>
    <source>
        <strain evidence="12 13">B1-EB</strain>
    </source>
</reference>
<keyword evidence="7 9" id="KW-0472">Membrane</keyword>
<dbReference type="InterPro" id="IPR050810">
    <property type="entry name" value="Bact_Secretion_Sys_Channel"/>
</dbReference>
<dbReference type="GO" id="GO:0015627">
    <property type="term" value="C:type II protein secretion system complex"/>
    <property type="evidence" value="ECO:0007669"/>
    <property type="project" value="TreeGrafter"/>
</dbReference>
<sequence precursor="true">MKFFGAILIAAVLATAGLPAKAAQVHWKTPRIQYAVEGKPLKEVLRDFTASQGIAASIASGVEGSVSGKFSMSPQAFLETLALTFGFVWYYDGSLLEIAPASDVQSTILSFKYSSMDDLRMTLDRLALSDKRFPIVYDDMQHTAIVSGPPHYLQLVSNVARGLEVNASRLVGTQIRIFKLRHAWASDHDVQISGQKVSVTGVANVLNSLFNNNPDSAGSQTNVTQNLNKVAPMADVSGATGGPLMPPLPAGFKGGSLGEGGSLGAQMSAFLGVQSPGAQNNGNSSKGQTTGADGETNSGLPIIRADARTNSVLVRDLPGRMEQYAELIEKLDVKPKLIEIQANIIEVDDNALEQLGIDWRVHSGRVDIQTGNGKTEQTTFNNALNPNFGTTAIGTGQGSVNASPTGLSMTTLLGDSGRFLLARINALEQNNQAKIEASPKVTTLDNVEAVMDSQQQIHVRVQGYTAGQLYSISTGVSLRVLPMVVENGDKTQIKLEVSIEDGQFSRTQTVDSIPMVATTRINTQAFIGHGQSLLIAGYRNQQTGDNISGIPLLSKIPLIGGLFRYRDTSNTRREQLFLLTPRIIEL</sequence>
<dbReference type="Gene3D" id="3.55.50.30">
    <property type="match status" value="1"/>
</dbReference>
<keyword evidence="5 9" id="KW-0653">Protein transport</keyword>
<dbReference type="PANTHER" id="PTHR30332">
    <property type="entry name" value="PROBABLE GENERAL SECRETION PATHWAY PROTEIN D"/>
    <property type="match status" value="1"/>
</dbReference>
<comment type="subcellular location">
    <subcellularLocation>
        <location evidence="1 9 10">Cell outer membrane</location>
    </subcellularLocation>
</comment>
<keyword evidence="13" id="KW-1185">Reference proteome</keyword>
<dbReference type="Pfam" id="PF00263">
    <property type="entry name" value="Secretin"/>
    <property type="match status" value="1"/>
</dbReference>
<keyword evidence="6 9" id="KW-0811">Translocation</keyword>
<dbReference type="Pfam" id="PF03958">
    <property type="entry name" value="Secretin_N"/>
    <property type="match status" value="1"/>
</dbReference>
<feature type="compositionally biased region" description="Polar residues" evidence="11">
    <location>
        <begin position="276"/>
        <end position="299"/>
    </location>
</feature>
<dbReference type="KEGG" id="mcys:MCB1EB_0775"/>
<evidence type="ECO:0000256" key="10">
    <source>
        <dbReference type="RuleBase" id="RU004004"/>
    </source>
</evidence>
<dbReference type="GO" id="GO:0030257">
    <property type="term" value="C:type III protein secretion system complex"/>
    <property type="evidence" value="ECO:0007669"/>
    <property type="project" value="UniProtKB-UniRule"/>
</dbReference>
<evidence type="ECO:0000256" key="3">
    <source>
        <dbReference type="ARBA" id="ARBA00022448"/>
    </source>
</evidence>
<evidence type="ECO:0000256" key="9">
    <source>
        <dbReference type="HAMAP-Rule" id="MF_02219"/>
    </source>
</evidence>
<dbReference type="HAMAP" id="MF_02219">
    <property type="entry name" value="Type_III_secretin"/>
    <property type="match status" value="1"/>
</dbReference>
<comment type="similarity">
    <text evidence="2 9">Belongs to the bacterial secretin family. T3SS SctC subfamily.</text>
</comment>
<dbReference type="NCBIfam" id="TIGR02516">
    <property type="entry name" value="type_III_yscC"/>
    <property type="match status" value="1"/>
</dbReference>
<dbReference type="GO" id="GO:0009279">
    <property type="term" value="C:cell outer membrane"/>
    <property type="evidence" value="ECO:0007669"/>
    <property type="project" value="UniProtKB-SubCell"/>
</dbReference>
<dbReference type="InterPro" id="IPR004846">
    <property type="entry name" value="T2SS/T3SS_dom"/>
</dbReference>
<dbReference type="InterPro" id="IPR003522">
    <property type="entry name" value="T3SS_OM_pore_YscC"/>
</dbReference>
<evidence type="ECO:0000256" key="4">
    <source>
        <dbReference type="ARBA" id="ARBA00022729"/>
    </source>
</evidence>
<feature type="signal peptide" evidence="9">
    <location>
        <begin position="1"/>
        <end position="22"/>
    </location>
</feature>
<dbReference type="InterPro" id="IPR004845">
    <property type="entry name" value="T2SS_GspD_CS"/>
</dbReference>
<keyword evidence="4 9" id="KW-0732">Signal</keyword>
<evidence type="ECO:0000256" key="2">
    <source>
        <dbReference type="ARBA" id="ARBA00007032"/>
    </source>
</evidence>
<dbReference type="Proteomes" id="UP000282597">
    <property type="component" value="Chromosome"/>
</dbReference>
<evidence type="ECO:0000256" key="5">
    <source>
        <dbReference type="ARBA" id="ARBA00022927"/>
    </source>
</evidence>
<proteinExistence type="inferred from homology"/>
<evidence type="ECO:0000256" key="1">
    <source>
        <dbReference type="ARBA" id="ARBA00004442"/>
    </source>
</evidence>
<comment type="function">
    <text evidence="9">Component of the type III secretion system (T3SS), also called injectisome, which is used to inject bacterial effector proteins into eukaryotic host cells. Forms a ring-shaped multimeric structure with an apparent central pore in the outer membrane.</text>
</comment>
<dbReference type="PANTHER" id="PTHR30332:SF5">
    <property type="entry name" value="SPI-1 TYPE 3 SECRETION SYSTEM SECRETIN"/>
    <property type="match status" value="1"/>
</dbReference>
<dbReference type="PROSITE" id="PS00875">
    <property type="entry name" value="T2SP_D"/>
    <property type="match status" value="1"/>
</dbReference>
<organism evidence="12 13">
    <name type="scientific">Mycoavidus cysteinexigens</name>
    <dbReference type="NCBI Taxonomy" id="1553431"/>
    <lineage>
        <taxon>Bacteria</taxon>
        <taxon>Pseudomonadati</taxon>
        <taxon>Pseudomonadota</taxon>
        <taxon>Betaproteobacteria</taxon>
        <taxon>Burkholderiales</taxon>
        <taxon>Burkholderiaceae</taxon>
        <taxon>Mycoavidus</taxon>
    </lineage>
</organism>
<comment type="subunit">
    <text evidence="9">The core secretion machinery of the T3SS is composed of approximately 20 different proteins, including cytoplasmic components, a base, an export apparatus and a needle. This subunit is part of the base, which anchors the injectisome in the bacterial cell envelope. Forms a stable homooligomeric complex.</text>
</comment>
<feature type="chain" id="PRO_5041748976" description="Type 3 secretion system secretin" evidence="9">
    <location>
        <begin position="23"/>
        <end position="586"/>
    </location>
</feature>
<protein>
    <recommendedName>
        <fullName evidence="9">Type 3 secretion system secretin</fullName>
        <shortName evidence="9">T3SS secretin</shortName>
    </recommendedName>
</protein>
<dbReference type="InterPro" id="IPR038591">
    <property type="entry name" value="NolW-like_sf"/>
</dbReference>
<keyword evidence="3 9" id="KW-0813">Transport</keyword>
<accession>A0A2Z6EU44</accession>
<evidence type="ECO:0000256" key="6">
    <source>
        <dbReference type="ARBA" id="ARBA00023010"/>
    </source>
</evidence>
<evidence type="ECO:0000313" key="13">
    <source>
        <dbReference type="Proteomes" id="UP000282597"/>
    </source>
</evidence>